<evidence type="ECO:0000313" key="9">
    <source>
        <dbReference type="Proteomes" id="UP000316371"/>
    </source>
</evidence>
<dbReference type="GO" id="GO:0010945">
    <property type="term" value="F:coenzyme A diphosphatase activity"/>
    <property type="evidence" value="ECO:0007669"/>
    <property type="project" value="InterPro"/>
</dbReference>
<proteinExistence type="predicted"/>
<evidence type="ECO:0000313" key="8">
    <source>
        <dbReference type="EMBL" id="TRX39782.1"/>
    </source>
</evidence>
<evidence type="ECO:0000256" key="1">
    <source>
        <dbReference type="ARBA" id="ARBA00001936"/>
    </source>
</evidence>
<evidence type="ECO:0000256" key="5">
    <source>
        <dbReference type="ARBA" id="ARBA00022842"/>
    </source>
</evidence>
<accession>A0A553E4D1</accession>
<protein>
    <submittedName>
        <fullName evidence="8">CoA pyrophosphatase</fullName>
    </submittedName>
</protein>
<evidence type="ECO:0000256" key="6">
    <source>
        <dbReference type="ARBA" id="ARBA00023211"/>
    </source>
</evidence>
<dbReference type="PANTHER" id="PTHR12992">
    <property type="entry name" value="NUDIX HYDROLASE"/>
    <property type="match status" value="1"/>
</dbReference>
<evidence type="ECO:0000256" key="3">
    <source>
        <dbReference type="ARBA" id="ARBA00022723"/>
    </source>
</evidence>
<dbReference type="Pfam" id="PF00293">
    <property type="entry name" value="NUDIX"/>
    <property type="match status" value="1"/>
</dbReference>
<dbReference type="CDD" id="cd03426">
    <property type="entry name" value="NUDIX_CoAse_Nudt7"/>
    <property type="match status" value="1"/>
</dbReference>
<gene>
    <name evidence="8" type="ORF">FNW21_08740</name>
</gene>
<dbReference type="GO" id="GO:0046872">
    <property type="term" value="F:metal ion binding"/>
    <property type="evidence" value="ECO:0007669"/>
    <property type="project" value="UniProtKB-KW"/>
</dbReference>
<organism evidence="8 9">
    <name type="scientific">Flavobacterium restrictum</name>
    <dbReference type="NCBI Taxonomy" id="2594428"/>
    <lineage>
        <taxon>Bacteria</taxon>
        <taxon>Pseudomonadati</taxon>
        <taxon>Bacteroidota</taxon>
        <taxon>Flavobacteriia</taxon>
        <taxon>Flavobacteriales</taxon>
        <taxon>Flavobacteriaceae</taxon>
        <taxon>Flavobacterium</taxon>
    </lineage>
</organism>
<dbReference type="Gene3D" id="3.90.79.10">
    <property type="entry name" value="Nucleoside Triphosphate Pyrophosphohydrolase"/>
    <property type="match status" value="1"/>
</dbReference>
<dbReference type="InterPro" id="IPR045121">
    <property type="entry name" value="CoAse"/>
</dbReference>
<dbReference type="EMBL" id="VJZT01000007">
    <property type="protein sequence ID" value="TRX39782.1"/>
    <property type="molecule type" value="Genomic_DNA"/>
</dbReference>
<dbReference type="SUPFAM" id="SSF55811">
    <property type="entry name" value="Nudix"/>
    <property type="match status" value="1"/>
</dbReference>
<dbReference type="Proteomes" id="UP000316371">
    <property type="component" value="Unassembled WGS sequence"/>
</dbReference>
<comment type="caution">
    <text evidence="8">The sequence shown here is derived from an EMBL/GenBank/DDBJ whole genome shotgun (WGS) entry which is preliminary data.</text>
</comment>
<dbReference type="AlphaFoldDB" id="A0A553E4D1"/>
<dbReference type="InterPro" id="IPR000086">
    <property type="entry name" value="NUDIX_hydrolase_dom"/>
</dbReference>
<reference evidence="8 9" key="1">
    <citation type="submission" date="2019-07" db="EMBL/GenBank/DDBJ databases">
        <title>Novel species of Flavobacterium.</title>
        <authorList>
            <person name="Liu Q."/>
            <person name="Xin Y.-H."/>
        </authorList>
    </citation>
    <scope>NUCLEOTIDE SEQUENCE [LARGE SCALE GENOMIC DNA]</scope>
    <source>
        <strain evidence="8 9">LB1R34</strain>
    </source>
</reference>
<keyword evidence="5" id="KW-0460">Magnesium</keyword>
<keyword evidence="4" id="KW-0378">Hydrolase</keyword>
<dbReference type="PROSITE" id="PS51462">
    <property type="entry name" value="NUDIX"/>
    <property type="match status" value="1"/>
</dbReference>
<dbReference type="PANTHER" id="PTHR12992:SF11">
    <property type="entry name" value="MITOCHONDRIAL COENZYME A DIPHOSPHATASE NUDT8"/>
    <property type="match status" value="1"/>
</dbReference>
<comment type="cofactor">
    <cofactor evidence="2">
        <name>Mg(2+)</name>
        <dbReference type="ChEBI" id="CHEBI:18420"/>
    </cofactor>
</comment>
<sequence length="213" mass="23591">MDFQDFLALVPQIKDVTLPAEAAHLKLAPRERTAALENLDINQKNPRKAAVLMLLYPKNEQTHLVLILRNSYEGVRSAQIAFPGGKYESADLFFENTALRETHEEIGVLPAAVTILKPFTSVYIPPSNFVVYPFLGICEHAIAFTPDPVEVAGIIELPLTLLMSDRILQEVTLNTSYANTIQVPAFQIEQHVVWGATAMVLSELKEVLKGILG</sequence>
<evidence type="ECO:0000256" key="2">
    <source>
        <dbReference type="ARBA" id="ARBA00001946"/>
    </source>
</evidence>
<dbReference type="InterPro" id="IPR015797">
    <property type="entry name" value="NUDIX_hydrolase-like_dom_sf"/>
</dbReference>
<keyword evidence="9" id="KW-1185">Reference proteome</keyword>
<name>A0A553E4D1_9FLAO</name>
<feature type="domain" description="Nudix hydrolase" evidence="7">
    <location>
        <begin position="46"/>
        <end position="185"/>
    </location>
</feature>
<keyword evidence="3" id="KW-0479">Metal-binding</keyword>
<dbReference type="OrthoDB" id="9802805at2"/>
<comment type="cofactor">
    <cofactor evidence="1">
        <name>Mn(2+)</name>
        <dbReference type="ChEBI" id="CHEBI:29035"/>
    </cofactor>
</comment>
<evidence type="ECO:0000256" key="4">
    <source>
        <dbReference type="ARBA" id="ARBA00022801"/>
    </source>
</evidence>
<evidence type="ECO:0000259" key="7">
    <source>
        <dbReference type="PROSITE" id="PS51462"/>
    </source>
</evidence>
<dbReference type="RefSeq" id="WP_144256358.1">
    <property type="nucleotide sequence ID" value="NZ_VJZT01000007.1"/>
</dbReference>
<keyword evidence="6" id="KW-0464">Manganese</keyword>